<geneLocation type="chloroplast" evidence="9"/>
<dbReference type="GO" id="GO:0005737">
    <property type="term" value="C:cytoplasm"/>
    <property type="evidence" value="ECO:0007669"/>
    <property type="project" value="TreeGrafter"/>
</dbReference>
<comment type="cofactor">
    <cofactor evidence="1">
        <name>Mg(2+)</name>
        <dbReference type="ChEBI" id="CHEBI:18420"/>
    </cofactor>
</comment>
<dbReference type="GO" id="GO:0004540">
    <property type="term" value="F:RNA nuclease activity"/>
    <property type="evidence" value="ECO:0007669"/>
    <property type="project" value="InterPro"/>
</dbReference>
<proteinExistence type="inferred from homology"/>
<evidence type="ECO:0000313" key="9">
    <source>
        <dbReference type="EMBL" id="ASV47661.1"/>
    </source>
</evidence>
<keyword evidence="9" id="KW-0934">Plastid</keyword>
<dbReference type="InterPro" id="IPR019307">
    <property type="entry name" value="RNA-bd_AU-1/RNase_E/G"/>
</dbReference>
<dbReference type="GO" id="GO:0016787">
    <property type="term" value="F:hydrolase activity"/>
    <property type="evidence" value="ECO:0007669"/>
    <property type="project" value="UniProtKB-KW"/>
</dbReference>
<dbReference type="InterPro" id="IPR012340">
    <property type="entry name" value="NA-bd_OB-fold"/>
</dbReference>
<dbReference type="Gene3D" id="2.40.50.140">
    <property type="entry name" value="Nucleic acid-binding proteins"/>
    <property type="match status" value="1"/>
</dbReference>
<dbReference type="GO" id="GO:0006364">
    <property type="term" value="P:rRNA processing"/>
    <property type="evidence" value="ECO:0007669"/>
    <property type="project" value="TreeGrafter"/>
</dbReference>
<keyword evidence="4" id="KW-0378">Hydrolase</keyword>
<dbReference type="GO" id="GO:0003723">
    <property type="term" value="F:RNA binding"/>
    <property type="evidence" value="ECO:0007669"/>
    <property type="project" value="UniProtKB-KW"/>
</dbReference>
<name>A0A248SPV4_9CRYP</name>
<dbReference type="AlphaFoldDB" id="A0A248SPV4"/>
<protein>
    <submittedName>
        <fullName evidence="9">Ribonuclease E</fullName>
    </submittedName>
</protein>
<dbReference type="Pfam" id="PF10150">
    <property type="entry name" value="RNase_E_G"/>
    <property type="match status" value="1"/>
</dbReference>
<evidence type="ECO:0000256" key="6">
    <source>
        <dbReference type="ARBA" id="ARBA00022884"/>
    </source>
</evidence>
<reference evidence="9" key="1">
    <citation type="journal article" date="2017" name="Genome Biol. Evol.">
        <title>Evolutionary Dynamics of Cryptophyte Plastid Genomes.</title>
        <authorList>
            <person name="Kim J.I."/>
            <person name="Moore C.E."/>
            <person name="Archibald J.M."/>
            <person name="Bhattacharya D."/>
            <person name="Yi G."/>
            <person name="Yoon H.S."/>
            <person name="Shin W."/>
        </authorList>
    </citation>
    <scope>NUCLEOTIDE SEQUENCE</scope>
</reference>
<evidence type="ECO:0000256" key="2">
    <source>
        <dbReference type="ARBA" id="ARBA00005522"/>
    </source>
</evidence>
<dbReference type="InterPro" id="IPR004659">
    <property type="entry name" value="RNase_E/G"/>
</dbReference>
<keyword evidence="9" id="KW-0150">Chloroplast</keyword>
<organism evidence="9">
    <name type="scientific">Chroomonas mesostigmatica CCMP1168</name>
    <dbReference type="NCBI Taxonomy" id="1195612"/>
    <lineage>
        <taxon>Eukaryota</taxon>
        <taxon>Cryptophyceae</taxon>
        <taxon>Pyrenomonadales</taxon>
        <taxon>Chroomonadaceae</taxon>
        <taxon>Chroomonas</taxon>
    </lineage>
</organism>
<accession>A0A248SPV4</accession>
<dbReference type="EMBL" id="KY860574">
    <property type="protein sequence ID" value="ASV47661.1"/>
    <property type="molecule type" value="Genomic_DNA"/>
</dbReference>
<evidence type="ECO:0000256" key="3">
    <source>
        <dbReference type="ARBA" id="ARBA00022723"/>
    </source>
</evidence>
<feature type="domain" description="RNA-binding protein AU-1/Ribonuclease E/G" evidence="8">
    <location>
        <begin position="117"/>
        <end position="387"/>
    </location>
</feature>
<dbReference type="PANTHER" id="PTHR30001">
    <property type="entry name" value="RIBONUCLEASE"/>
    <property type="match status" value="1"/>
</dbReference>
<keyword evidence="3" id="KW-0479">Metal-binding</keyword>
<gene>
    <name evidence="9" type="primary">rne</name>
    <name evidence="9" type="ORF">CMESOPL_170</name>
</gene>
<keyword evidence="5" id="KW-0460">Magnesium</keyword>
<evidence type="ECO:0000256" key="7">
    <source>
        <dbReference type="ARBA" id="ARBA00023436"/>
    </source>
</evidence>
<dbReference type="PANTHER" id="PTHR30001:SF0">
    <property type="entry name" value="RIBONUCLEASE G"/>
    <property type="match status" value="1"/>
</dbReference>
<evidence type="ECO:0000256" key="5">
    <source>
        <dbReference type="ARBA" id="ARBA00022842"/>
    </source>
</evidence>
<evidence type="ECO:0000259" key="8">
    <source>
        <dbReference type="Pfam" id="PF10150"/>
    </source>
</evidence>
<keyword evidence="6" id="KW-0694">RNA-binding</keyword>
<dbReference type="GO" id="GO:0046872">
    <property type="term" value="F:metal ion binding"/>
    <property type="evidence" value="ECO:0007669"/>
    <property type="project" value="UniProtKB-KW"/>
</dbReference>
<comment type="similarity">
    <text evidence="2">Belongs to the RNase E/G family.</text>
</comment>
<dbReference type="SUPFAM" id="SSF50249">
    <property type="entry name" value="Nucleic acid-binding proteins"/>
    <property type="match status" value="1"/>
</dbReference>
<evidence type="ECO:0000256" key="1">
    <source>
        <dbReference type="ARBA" id="ARBA00001946"/>
    </source>
</evidence>
<sequence length="436" mass="49426">MRIQHNHIVISEKNQLSALYSENILKGLKTYNTPYHVGDIYFGKLESGLANINAAFINLHAEEKNGFIQLNKLLPARLKRANQIKVETLKFNEAILVQVTKELTGSKGPSLTTNLGLNGEYVILLPFGEGVNASNKISNFIEKQYLRAFVTLLKPLEVGMLIKKEASGINGSSLREDVLKLVDQWYQLQSKIKPSLKPYLVSGKVNFIKDTLTIFYTDKTEEISIDSFQGAWKVCKRLISTNKKQQRLALKIRHYPNFKYFIKYFNLDLAIYYLVQSTVILNTGGSVVIEKTEALTAIDINSGSFNTLKDSRASLLWINCEAATEISIQLQLRNIGGIIVIDFIDMAHQKDQMKLLNHLNSVLQADQGDTKIIQLSEIGLIELTRKREGQNIYDAFSYNCYKCSGLGHQVHFDSIYNHNASIKVTDNYHIYMNDFV</sequence>
<dbReference type="CDD" id="cd04453">
    <property type="entry name" value="S1_RNase_E"/>
    <property type="match status" value="1"/>
</dbReference>
<evidence type="ECO:0000256" key="4">
    <source>
        <dbReference type="ARBA" id="ARBA00022801"/>
    </source>
</evidence>
<comment type="function">
    <text evidence="7">Involved in intercistronic processing of primary transcripts from chloroplast operons. The endonucleolytic activity of the enzyme depends on the number of phosphates at the 5' end, is inhibited by structured RNA, and preferentially cleaves A/U-rich sequences.</text>
</comment>